<dbReference type="InterPro" id="IPR008257">
    <property type="entry name" value="Pept_M19"/>
</dbReference>
<dbReference type="SUPFAM" id="SSF51556">
    <property type="entry name" value="Metallo-dependent hydrolases"/>
    <property type="match status" value="1"/>
</dbReference>
<dbReference type="Proteomes" id="UP001518989">
    <property type="component" value="Unassembled WGS sequence"/>
</dbReference>
<dbReference type="Pfam" id="PF01244">
    <property type="entry name" value="Peptidase_M19"/>
    <property type="match status" value="1"/>
</dbReference>
<dbReference type="CDD" id="cd01301">
    <property type="entry name" value="rDP_like"/>
    <property type="match status" value="1"/>
</dbReference>
<dbReference type="RefSeq" id="WP_207418315.1">
    <property type="nucleotide sequence ID" value="NZ_CP061177.1"/>
</dbReference>
<evidence type="ECO:0000313" key="1">
    <source>
        <dbReference type="EMBL" id="MBO1080386.1"/>
    </source>
</evidence>
<dbReference type="EMBL" id="JACTNG010000008">
    <property type="protein sequence ID" value="MBO1080386.1"/>
    <property type="molecule type" value="Genomic_DNA"/>
</dbReference>
<protein>
    <submittedName>
        <fullName evidence="1">Dipeptidase</fullName>
    </submittedName>
</protein>
<dbReference type="InterPro" id="IPR032466">
    <property type="entry name" value="Metal_Hydrolase"/>
</dbReference>
<reference evidence="1 2" key="1">
    <citation type="submission" date="2020-09" db="EMBL/GenBank/DDBJ databases">
        <title>Roseomonas.</title>
        <authorList>
            <person name="Zhu W."/>
        </authorList>
    </citation>
    <scope>NUCLEOTIDE SEQUENCE [LARGE SCALE GENOMIC DNA]</scope>
    <source>
        <strain evidence="1 2">573</strain>
    </source>
</reference>
<dbReference type="PANTHER" id="PTHR10443">
    <property type="entry name" value="MICROSOMAL DIPEPTIDASE"/>
    <property type="match status" value="1"/>
</dbReference>
<organism evidence="1 2">
    <name type="scientific">Roseomonas haemaphysalidis</name>
    <dbReference type="NCBI Taxonomy" id="2768162"/>
    <lineage>
        <taxon>Bacteria</taxon>
        <taxon>Pseudomonadati</taxon>
        <taxon>Pseudomonadota</taxon>
        <taxon>Alphaproteobacteria</taxon>
        <taxon>Acetobacterales</taxon>
        <taxon>Roseomonadaceae</taxon>
        <taxon>Roseomonas</taxon>
    </lineage>
</organism>
<keyword evidence="2" id="KW-1185">Reference proteome</keyword>
<proteinExistence type="predicted"/>
<dbReference type="Gene3D" id="3.20.20.140">
    <property type="entry name" value="Metal-dependent hydrolases"/>
    <property type="match status" value="1"/>
</dbReference>
<name>A0ABS3KSE2_9PROT</name>
<evidence type="ECO:0000313" key="2">
    <source>
        <dbReference type="Proteomes" id="UP001518989"/>
    </source>
</evidence>
<dbReference type="PANTHER" id="PTHR10443:SF12">
    <property type="entry name" value="DIPEPTIDASE"/>
    <property type="match status" value="1"/>
</dbReference>
<accession>A0ABS3KSE2</accession>
<comment type="caution">
    <text evidence="1">The sequence shown here is derived from an EMBL/GenBank/DDBJ whole genome shotgun (WGS) entry which is preliminary data.</text>
</comment>
<sequence>MTEAELHAATLSIDTHVDIPWPEPPDPRTMTRRCVDYPKMEAGGLNAVVFAAYLPQGPLTPEAHAAAATRAEAMLRSIRDTAAGPGRRIASRADEVEAAFQAGETAVLLAVENGYGLGDSIEALTLWRELGICYLTLTHNGHNLLSDSAIALPALGDAPSRHGGLSALGRAAVARMNDLGILVDVSHVAKTGMMQAVALSRTPVVATHTCCRALRDHPRNLDDEQLDALKASGGLAQITAVPAFLRNADGDGRYRASVTDIVDHVDYAVRRIGLDHVGLSSDFDGGGGVDGWRNAAETGNLTAELARRGYDASQIGQLWSGNFLRLMRQAEAAAAA</sequence>
<dbReference type="PROSITE" id="PS51365">
    <property type="entry name" value="RENAL_DIPEPTIDASE_2"/>
    <property type="match status" value="1"/>
</dbReference>
<gene>
    <name evidence="1" type="ORF">IAI61_15195</name>
</gene>